<name>A0A0F9MIV7_9ZZZZ</name>
<keyword evidence="1" id="KW-1133">Transmembrane helix</keyword>
<evidence type="ECO:0000313" key="2">
    <source>
        <dbReference type="EMBL" id="KKM99171.1"/>
    </source>
</evidence>
<feature type="transmembrane region" description="Helical" evidence="1">
    <location>
        <begin position="80"/>
        <end position="103"/>
    </location>
</feature>
<dbReference type="EMBL" id="LAZR01005527">
    <property type="protein sequence ID" value="KKM99171.1"/>
    <property type="molecule type" value="Genomic_DNA"/>
</dbReference>
<keyword evidence="1" id="KW-0812">Transmembrane</keyword>
<proteinExistence type="predicted"/>
<reference evidence="2" key="1">
    <citation type="journal article" date="2015" name="Nature">
        <title>Complex archaea that bridge the gap between prokaryotes and eukaryotes.</title>
        <authorList>
            <person name="Spang A."/>
            <person name="Saw J.H."/>
            <person name="Jorgensen S.L."/>
            <person name="Zaremba-Niedzwiedzka K."/>
            <person name="Martijn J."/>
            <person name="Lind A.E."/>
            <person name="van Eijk R."/>
            <person name="Schleper C."/>
            <person name="Guy L."/>
            <person name="Ettema T.J."/>
        </authorList>
    </citation>
    <scope>NUCLEOTIDE SEQUENCE</scope>
</reference>
<evidence type="ECO:0000256" key="1">
    <source>
        <dbReference type="SAM" id="Phobius"/>
    </source>
</evidence>
<sequence length="837" mass="89690">MTAATPPVGSVSAFLDNPETITPENAAAIRAALDAAVGTGPTVALSVMDLDCERIEFGNGAVWALVETIISILCERMSNVAALLASFALALLNAVIAAIRGIVDQVVFQFGELIDVITDRIGAAIDSILATLGSVLETVITRLGEAVNAIIGVIGGSVDRIVDTINDSIDVVINKAAEIFASVTGSVAAVVDDISGVLQESTRNILSGVAGVVSDISDVASNVVGAIQDGIGFVINKIGAAAGGLLDAVQSAFSRLLAAAGNVIDVIKSKVKDVISSIVDSVSAVLDSIGGAVAGLIDALTGAAESGLTAIKSVIADIPEALRTLATEAAEVLTGVVGSPLSAMGSILIEQVEAFFAAMIERLDLSPGKILSDFLTSLGMPPEIADKFARSADESMPVTPAPFVVALAFIVPLLLLPMVSVAMGPVLEQFRQEVNQVVRPSLLPPRDAIDAFVRGTLSSDEMQSELKEAGFNDTNINALIVGTRQLLGIGEGLNLWLRDLMSEDDLDTLIRLHHVAEDDGALIKKAVFFIPPVQDLISMAVREVFSPDVRQRFELDADFPEDFEQFAKKQGISTEWAKNYWAAHWVLPSVNQGFEMLHRRVITADDLDLLMRTQDVMPFWRENLTKIAHAPLTRVDVRRMHSLGLISDEELVGRYMDVGFDEANAEMMKAFTIAFNEPEAPELIELEGLTRTSILNMFDDGVIEEDDAREIMLTLGVGEEATELFITQRKLERERRDRKAIIEGIVELATGAVISLPQAQGRLATAGLTAIEMARAVQQILRNRESRDRLPTIEQLLKMQQGEVIDLAQWHEAMAGHGFPDVWIDRFAVLNGVATPT</sequence>
<comment type="caution">
    <text evidence="2">The sequence shown here is derived from an EMBL/GenBank/DDBJ whole genome shotgun (WGS) entry which is preliminary data.</text>
</comment>
<gene>
    <name evidence="2" type="ORF">LCGC14_1150530</name>
</gene>
<dbReference type="Gene3D" id="1.20.120.20">
    <property type="entry name" value="Apolipoprotein"/>
    <property type="match status" value="1"/>
</dbReference>
<protein>
    <submittedName>
        <fullName evidence="2">Uncharacterized protein</fullName>
    </submittedName>
</protein>
<dbReference type="AlphaFoldDB" id="A0A0F9MIV7"/>
<accession>A0A0F9MIV7</accession>
<keyword evidence="1" id="KW-0472">Membrane</keyword>
<organism evidence="2">
    <name type="scientific">marine sediment metagenome</name>
    <dbReference type="NCBI Taxonomy" id="412755"/>
    <lineage>
        <taxon>unclassified sequences</taxon>
        <taxon>metagenomes</taxon>
        <taxon>ecological metagenomes</taxon>
    </lineage>
</organism>